<proteinExistence type="predicted"/>
<organism evidence="1">
    <name type="scientific">Davidia involucrata</name>
    <name type="common">Dove tree</name>
    <dbReference type="NCBI Taxonomy" id="16924"/>
    <lineage>
        <taxon>Eukaryota</taxon>
        <taxon>Viridiplantae</taxon>
        <taxon>Streptophyta</taxon>
        <taxon>Embryophyta</taxon>
        <taxon>Tracheophyta</taxon>
        <taxon>Spermatophyta</taxon>
        <taxon>Magnoliopsida</taxon>
        <taxon>eudicotyledons</taxon>
        <taxon>Gunneridae</taxon>
        <taxon>Pentapetalae</taxon>
        <taxon>asterids</taxon>
        <taxon>Cornales</taxon>
        <taxon>Nyssaceae</taxon>
        <taxon>Davidia</taxon>
    </lineage>
</organism>
<accession>A0A5B7C5E0</accession>
<protein>
    <recommendedName>
        <fullName evidence="2">Transposase</fullName>
    </recommendedName>
</protein>
<name>A0A5B7C5E0_DAVIN</name>
<reference evidence="1" key="1">
    <citation type="submission" date="2019-08" db="EMBL/GenBank/DDBJ databases">
        <title>Reference gene set and small RNA set construction with multiple tissues from Davidia involucrata Baill.</title>
        <authorList>
            <person name="Yang H."/>
            <person name="Zhou C."/>
            <person name="Li G."/>
            <person name="Wang J."/>
            <person name="Gao P."/>
            <person name="Wang M."/>
            <person name="Wang R."/>
            <person name="Zhao Y."/>
        </authorList>
    </citation>
    <scope>NUCLEOTIDE SEQUENCE</scope>
    <source>
        <tissue evidence="1">Mixed with DoveR01_LX</tissue>
    </source>
</reference>
<evidence type="ECO:0000313" key="1">
    <source>
        <dbReference type="EMBL" id="MPA74573.1"/>
    </source>
</evidence>
<sequence>MSYHAYCLHHLKMNLRDKLAGRNKVFRERMVFKFRKCAYAPTLSSFQENINVLINEGGIRVQKFLSDLPVEHWSNAYFKGQRYGEMCSNATESFNSQIRDARHLPVTEMIDMIRVQIMNQMSHRREVCKKWNTFICPDMDS</sequence>
<dbReference type="PANTHER" id="PTHR31973:SF166">
    <property type="entry name" value="OS10G0104700 PROTEIN"/>
    <property type="match status" value="1"/>
</dbReference>
<gene>
    <name evidence="1" type="ORF">Din_044014</name>
</gene>
<evidence type="ECO:0008006" key="2">
    <source>
        <dbReference type="Google" id="ProtNLM"/>
    </source>
</evidence>
<dbReference type="EMBL" id="GHES01044014">
    <property type="protein sequence ID" value="MPA74573.1"/>
    <property type="molecule type" value="Transcribed_RNA"/>
</dbReference>
<dbReference type="AlphaFoldDB" id="A0A5B7C5E0"/>
<dbReference type="PANTHER" id="PTHR31973">
    <property type="entry name" value="POLYPROTEIN, PUTATIVE-RELATED"/>
    <property type="match status" value="1"/>
</dbReference>